<gene>
    <name evidence="1" type="ORF">W911_03920</name>
</gene>
<keyword evidence="2" id="KW-1185">Reference proteome</keyword>
<dbReference type="KEGG" id="hni:W911_03920"/>
<name>V5SIL8_9HYPH</name>
<evidence type="ECO:0000313" key="1">
    <source>
        <dbReference type="EMBL" id="AHB49915.1"/>
    </source>
</evidence>
<dbReference type="AlphaFoldDB" id="V5SIL8"/>
<dbReference type="PATRIC" id="fig|1029756.8.peg.820"/>
<dbReference type="OrthoDB" id="7933662at2"/>
<dbReference type="RefSeq" id="WP_023786195.1">
    <property type="nucleotide sequence ID" value="NC_022997.1"/>
</dbReference>
<dbReference type="EMBL" id="CP006912">
    <property type="protein sequence ID" value="AHB49915.1"/>
    <property type="molecule type" value="Genomic_DNA"/>
</dbReference>
<dbReference type="HOGENOM" id="CLU_1675532_0_0_5"/>
<evidence type="ECO:0000313" key="2">
    <source>
        <dbReference type="Proteomes" id="UP000018542"/>
    </source>
</evidence>
<dbReference type="Proteomes" id="UP000018542">
    <property type="component" value="Chromosome"/>
</dbReference>
<proteinExistence type="predicted"/>
<protein>
    <submittedName>
        <fullName evidence="1">Uncharacterized protein</fullName>
    </submittedName>
</protein>
<organism evidence="1 2">
    <name type="scientific">Hyphomicrobium nitrativorans NL23</name>
    <dbReference type="NCBI Taxonomy" id="1029756"/>
    <lineage>
        <taxon>Bacteria</taxon>
        <taxon>Pseudomonadati</taxon>
        <taxon>Pseudomonadota</taxon>
        <taxon>Alphaproteobacteria</taxon>
        <taxon>Hyphomicrobiales</taxon>
        <taxon>Hyphomicrobiaceae</taxon>
        <taxon>Hyphomicrobium</taxon>
    </lineage>
</organism>
<sequence>MHHTDGHPAWARWLGLGVASALTILGGAHVALGNSPAAIVYVRPGMNQTELQSVLGPPQYIQVNGLRQAWQYCPNRFFIRFLDRRWRKYVTHREEMFITVWFYDGQVEHMRAYPDGVMGECQDFFAAFRWEDRIEGIGIGAVQEDYLEVDEYGRSMK</sequence>
<reference evidence="1 2" key="1">
    <citation type="journal article" date="2014" name="Genome Announc.">
        <title>Complete Genome Sequence of Hyphomicrobium nitrativorans Strain NL23, a Denitrifying Bacterium Isolated from Biofilm of a Methanol-Fed Denitrification System Treating Seawater at the Montreal Biodome.</title>
        <authorList>
            <person name="Martineau C."/>
            <person name="Villeneuve C."/>
            <person name="Mauffrey F."/>
            <person name="Villemur R."/>
        </authorList>
    </citation>
    <scope>NUCLEOTIDE SEQUENCE [LARGE SCALE GENOMIC DNA]</scope>
    <source>
        <strain evidence="1">NL23</strain>
    </source>
</reference>
<accession>V5SIL8</accession>